<dbReference type="STRING" id="158607.A0A2P5I801"/>
<dbReference type="Pfam" id="PF12756">
    <property type="entry name" value="zf-C2H2_2"/>
    <property type="match status" value="1"/>
</dbReference>
<dbReference type="AlphaFoldDB" id="A0A2P5I801"/>
<feature type="domain" description="ZN622/Rei1/Reh1 zinc finger C2H2-type" evidence="2">
    <location>
        <begin position="8"/>
        <end position="103"/>
    </location>
</feature>
<feature type="compositionally biased region" description="Acidic residues" evidence="1">
    <location>
        <begin position="185"/>
        <end position="201"/>
    </location>
</feature>
<accession>A0A2P5I801</accession>
<organism evidence="3 4">
    <name type="scientific">Diaporthe helianthi</name>
    <dbReference type="NCBI Taxonomy" id="158607"/>
    <lineage>
        <taxon>Eukaryota</taxon>
        <taxon>Fungi</taxon>
        <taxon>Dikarya</taxon>
        <taxon>Ascomycota</taxon>
        <taxon>Pezizomycotina</taxon>
        <taxon>Sordariomycetes</taxon>
        <taxon>Sordariomycetidae</taxon>
        <taxon>Diaporthales</taxon>
        <taxon>Diaporthaceae</taxon>
        <taxon>Diaporthe</taxon>
    </lineage>
</organism>
<reference evidence="3" key="1">
    <citation type="submission" date="2017-09" db="EMBL/GenBank/DDBJ databases">
        <title>Polyketide synthases of a Diaporthe helianthi virulent isolate.</title>
        <authorList>
            <person name="Baroncelli R."/>
        </authorList>
    </citation>
    <scope>NUCLEOTIDE SEQUENCE [LARGE SCALE GENOMIC DNA]</scope>
    <source>
        <strain evidence="3">7/96</strain>
    </source>
</reference>
<dbReference type="PANTHER" id="PTHR13182">
    <property type="entry name" value="ZINC FINGER PROTEIN 622"/>
    <property type="match status" value="1"/>
</dbReference>
<keyword evidence="4" id="KW-1185">Reference proteome</keyword>
<dbReference type="OrthoDB" id="19329at2759"/>
<feature type="region of interest" description="Disordered" evidence="1">
    <location>
        <begin position="185"/>
        <end position="205"/>
    </location>
</feature>
<feature type="compositionally biased region" description="Basic and acidic residues" evidence="1">
    <location>
        <begin position="102"/>
        <end position="112"/>
    </location>
</feature>
<name>A0A2P5I801_DIAHE</name>
<evidence type="ECO:0000259" key="2">
    <source>
        <dbReference type="Pfam" id="PF12756"/>
    </source>
</evidence>
<feature type="region of interest" description="Disordered" evidence="1">
    <location>
        <begin position="102"/>
        <end position="163"/>
    </location>
</feature>
<gene>
    <name evidence="3" type="ORF">DHEL01_v202952</name>
</gene>
<evidence type="ECO:0000313" key="3">
    <source>
        <dbReference type="EMBL" id="POS78644.1"/>
    </source>
</evidence>
<dbReference type="GO" id="GO:0042273">
    <property type="term" value="P:ribosomal large subunit biogenesis"/>
    <property type="evidence" value="ECO:0007669"/>
    <property type="project" value="TreeGrafter"/>
</dbReference>
<dbReference type="SUPFAM" id="SSF57667">
    <property type="entry name" value="beta-beta-alpha zinc fingers"/>
    <property type="match status" value="1"/>
</dbReference>
<dbReference type="InterPro" id="IPR036236">
    <property type="entry name" value="Znf_C2H2_sf"/>
</dbReference>
<comment type="caution">
    <text evidence="3">The sequence shown here is derived from an EMBL/GenBank/DDBJ whole genome shotgun (WGS) entry which is preliminary data.</text>
</comment>
<dbReference type="GO" id="GO:0030687">
    <property type="term" value="C:preribosome, large subunit precursor"/>
    <property type="evidence" value="ECO:0007669"/>
    <property type="project" value="TreeGrafter"/>
</dbReference>
<dbReference type="PANTHER" id="PTHR13182:SF8">
    <property type="entry name" value="CYTOPLASMIC 60S SUBUNIT BIOGENESIS FACTOR ZNF622"/>
    <property type="match status" value="1"/>
</dbReference>
<dbReference type="InterPro" id="IPR040025">
    <property type="entry name" value="Znf622/Rei1/Reh1"/>
</dbReference>
<sequence>MPQFLPEQCLFCSKISPNFTDGMVHMRKSHGLFISHQQHLAVDLEALFRYLHLIIFGYRECIRCGTERATVEAVQQHMTGKGHCNFDASQQDSEFAEFYDFPRPEDDVKSKNEDDDDKETNQAETAESSTRTPHPVGQDSIRLPSGKIISRQSAAPAGPTYNQLRRRARKYSSRLLVEQTLVVEAEDEREGLSDQEEAEPCESDRRLLSKRERREKETVTYQMASMSADDRSSLVHLPLSQQRAMLATQFRHTVKVQKEERRRQGKVDRKGNKNLYAYWHTETPVYQCG</sequence>
<evidence type="ECO:0000256" key="1">
    <source>
        <dbReference type="SAM" id="MobiDB-lite"/>
    </source>
</evidence>
<dbReference type="Proteomes" id="UP000094444">
    <property type="component" value="Unassembled WGS sequence"/>
</dbReference>
<dbReference type="EMBL" id="MAVT02000170">
    <property type="protein sequence ID" value="POS78644.1"/>
    <property type="molecule type" value="Genomic_DNA"/>
</dbReference>
<protein>
    <submittedName>
        <fullName evidence="3">TRI15</fullName>
    </submittedName>
</protein>
<dbReference type="InParanoid" id="A0A2P5I801"/>
<dbReference type="InterPro" id="IPR041661">
    <property type="entry name" value="ZN622/Rei1/Reh1_Znf-C2H2"/>
</dbReference>
<proteinExistence type="predicted"/>
<evidence type="ECO:0000313" key="4">
    <source>
        <dbReference type="Proteomes" id="UP000094444"/>
    </source>
</evidence>
<feature type="compositionally biased region" description="Polar residues" evidence="1">
    <location>
        <begin position="122"/>
        <end position="132"/>
    </location>
</feature>